<keyword evidence="16" id="KW-0325">Glycoprotein</keyword>
<accession>A0A1J1J502</accession>
<dbReference type="GO" id="GO:0009312">
    <property type="term" value="P:oligosaccharide biosynthetic process"/>
    <property type="evidence" value="ECO:0007669"/>
    <property type="project" value="InterPro"/>
</dbReference>
<keyword evidence="11" id="KW-0735">Signal-anchor</keyword>
<evidence type="ECO:0000256" key="18">
    <source>
        <dbReference type="ARBA" id="ARBA00029663"/>
    </source>
</evidence>
<dbReference type="PANTHER" id="PTHR12871">
    <property type="entry name" value="BETA-1,2-N-ACETYLGLUCOSAMINYLTRANSFERASE II"/>
    <property type="match status" value="1"/>
</dbReference>
<keyword evidence="8" id="KW-0808">Transferase</keyword>
<evidence type="ECO:0000256" key="16">
    <source>
        <dbReference type="ARBA" id="ARBA00023180"/>
    </source>
</evidence>
<keyword evidence="9" id="KW-0812">Transmembrane</keyword>
<feature type="disulfide bond" evidence="25">
    <location>
        <begin position="201"/>
        <end position="215"/>
    </location>
</feature>
<dbReference type="UniPathway" id="UPA00378"/>
<dbReference type="Proteomes" id="UP000183832">
    <property type="component" value="Unassembled WGS sequence"/>
</dbReference>
<dbReference type="InterPro" id="IPR007754">
    <property type="entry name" value="GlcNAc_II"/>
</dbReference>
<protein>
    <recommendedName>
        <fullName evidence="6">Alpha-1,6-mannosyl-glycoprotein 2-beta-N-acetylglucosaminyltransferase</fullName>
        <ecNumber evidence="5">2.4.1.143</ecNumber>
    </recommendedName>
    <alternativeName>
        <fullName evidence="21">Beta-1,2-N-acetylglucosaminyltransferase II</fullName>
    </alternativeName>
    <alternativeName>
        <fullName evidence="20">GlcNAc-T II</fullName>
    </alternativeName>
    <alternativeName>
        <fullName evidence="19">Mannoside acetylglucosaminyltransferase 2</fullName>
    </alternativeName>
    <alternativeName>
        <fullName evidence="18">N-glycosyl-oligosaccharide-glycoprotein N-acetylglucosaminyltransferase II</fullName>
    </alternativeName>
</protein>
<evidence type="ECO:0000256" key="25">
    <source>
        <dbReference type="PIRSR" id="PIRSR607754-3"/>
    </source>
</evidence>
<feature type="binding site" evidence="23">
    <location>
        <begin position="234"/>
        <end position="238"/>
    </location>
    <ligand>
        <name>substrate</name>
    </ligand>
</feature>
<dbReference type="PANTHER" id="PTHR12871:SF0">
    <property type="entry name" value="ALPHA-1,6-MANNOSYL-GLYCOPROTEIN 2-BETA-N-ACETYLGLUCOSAMINYLTRANSFERASE"/>
    <property type="match status" value="1"/>
</dbReference>
<dbReference type="EMBL" id="CVRI01000072">
    <property type="protein sequence ID" value="CRL07480.1"/>
    <property type="molecule type" value="Genomic_DNA"/>
</dbReference>
<evidence type="ECO:0000256" key="14">
    <source>
        <dbReference type="ARBA" id="ARBA00023136"/>
    </source>
</evidence>
<comment type="similarity">
    <text evidence="4">Belongs to the glycosyltransferase 16 (GT16) protein family.</text>
</comment>
<keyword evidence="10 24" id="KW-0479">Metal-binding</keyword>
<evidence type="ECO:0000256" key="9">
    <source>
        <dbReference type="ARBA" id="ARBA00022692"/>
    </source>
</evidence>
<dbReference type="Pfam" id="PF05060">
    <property type="entry name" value="MGAT2"/>
    <property type="match status" value="1"/>
</dbReference>
<evidence type="ECO:0000256" key="4">
    <source>
        <dbReference type="ARBA" id="ARBA00011011"/>
    </source>
</evidence>
<keyword evidence="15 25" id="KW-1015">Disulfide bond</keyword>
<feature type="binding site" evidence="23">
    <location>
        <begin position="128"/>
        <end position="132"/>
    </location>
    <ligand>
        <name>substrate</name>
    </ligand>
</feature>
<dbReference type="STRING" id="568069.A0A1J1J502"/>
<dbReference type="GO" id="GO:0008455">
    <property type="term" value="F:alpha-1,6-mannosylglycoprotein 2-beta-N-acetylglucosaminyltransferase activity"/>
    <property type="evidence" value="ECO:0007669"/>
    <property type="project" value="UniProtKB-EC"/>
</dbReference>
<keyword evidence="13" id="KW-0333">Golgi apparatus</keyword>
<evidence type="ECO:0000256" key="5">
    <source>
        <dbReference type="ARBA" id="ARBA00012613"/>
    </source>
</evidence>
<feature type="binding site" evidence="24">
    <location>
        <position position="378"/>
    </location>
    <ligand>
        <name>Mn(2+)</name>
        <dbReference type="ChEBI" id="CHEBI:29035"/>
    </ligand>
</feature>
<evidence type="ECO:0000256" key="11">
    <source>
        <dbReference type="ARBA" id="ARBA00022968"/>
    </source>
</evidence>
<feature type="disulfide bond" evidence="25">
    <location>
        <begin position="288"/>
        <end position="291"/>
    </location>
</feature>
<dbReference type="GO" id="GO:0005795">
    <property type="term" value="C:Golgi stack"/>
    <property type="evidence" value="ECO:0007669"/>
    <property type="project" value="InterPro"/>
</dbReference>
<evidence type="ECO:0000256" key="12">
    <source>
        <dbReference type="ARBA" id="ARBA00022989"/>
    </source>
</evidence>
<keyword evidence="12" id="KW-1133">Transmembrane helix</keyword>
<dbReference type="OrthoDB" id="6019616at2759"/>
<reference evidence="26 27" key="1">
    <citation type="submission" date="2015-04" db="EMBL/GenBank/DDBJ databases">
        <authorList>
            <person name="Syromyatnikov M.Y."/>
            <person name="Popov V.N."/>
        </authorList>
    </citation>
    <scope>NUCLEOTIDE SEQUENCE [LARGE SCALE GENOMIC DNA]</scope>
</reference>
<keyword evidence="27" id="KW-1185">Reference proteome</keyword>
<dbReference type="GO" id="GO:0006487">
    <property type="term" value="P:protein N-linked glycosylation"/>
    <property type="evidence" value="ECO:0007669"/>
    <property type="project" value="TreeGrafter"/>
</dbReference>
<feature type="binding site" evidence="23">
    <location>
        <position position="159"/>
    </location>
    <ligand>
        <name>substrate</name>
    </ligand>
</feature>
<dbReference type="Gene3D" id="3.90.550.10">
    <property type="entry name" value="Spore Coat Polysaccharide Biosynthesis Protein SpsA, Chain A"/>
    <property type="match status" value="1"/>
</dbReference>
<evidence type="ECO:0000256" key="21">
    <source>
        <dbReference type="ARBA" id="ARBA00032915"/>
    </source>
</evidence>
<comment type="catalytic activity">
    <reaction evidence="22">
        <text>an N(4)-{beta-D-GlcNAc-(1-&gt;2)-alpha-D-Man-(1-&gt;3)-[alpha-D-Man-(1-&gt;6)]-beta-D-Man-(1-&gt;4)-beta-D-GlcNAc-(1-&gt;4)-beta-D-GlcNAc}-L-asparaginyl-[protein] + UDP-N-acetyl-alpha-D-glucosamine = N(4)-{beta-D-GlcNAc-(1-&gt;2)-alpha-D-Man-(1-&gt;3)-[beta-D-GlcNAc-(1-&gt;2)-alpha-D-Man-(1-&gt;6)]-beta-D-Man-(1-&gt;4)-beta-D-GlcNAc-(1-&gt;4)-beta-D-GlcNAc}-L-asparaginyl-[protein] + UDP + H(+)</text>
        <dbReference type="Rhea" id="RHEA:12941"/>
        <dbReference type="Rhea" id="RHEA-COMP:13526"/>
        <dbReference type="Rhea" id="RHEA-COMP:14369"/>
        <dbReference type="ChEBI" id="CHEBI:15378"/>
        <dbReference type="ChEBI" id="CHEBI:57705"/>
        <dbReference type="ChEBI" id="CHEBI:58223"/>
        <dbReference type="ChEBI" id="CHEBI:60615"/>
        <dbReference type="ChEBI" id="CHEBI:60651"/>
        <dbReference type="EC" id="2.4.1.143"/>
    </reaction>
</comment>
<dbReference type="GO" id="GO:0000139">
    <property type="term" value="C:Golgi membrane"/>
    <property type="evidence" value="ECO:0007669"/>
    <property type="project" value="UniProtKB-SubCell"/>
</dbReference>
<keyword evidence="14" id="KW-0472">Membrane</keyword>
<dbReference type="AlphaFoldDB" id="A0A1J1J502"/>
<evidence type="ECO:0000313" key="27">
    <source>
        <dbReference type="Proteomes" id="UP000183832"/>
    </source>
</evidence>
<evidence type="ECO:0000256" key="6">
    <source>
        <dbReference type="ARBA" id="ARBA00014817"/>
    </source>
</evidence>
<evidence type="ECO:0000256" key="20">
    <source>
        <dbReference type="ARBA" id="ARBA00032552"/>
    </source>
</evidence>
<dbReference type="EC" id="2.4.1.143" evidence="5"/>
<evidence type="ECO:0000256" key="24">
    <source>
        <dbReference type="PIRSR" id="PIRSR607754-2"/>
    </source>
</evidence>
<sequence>MIFGPKKIKRFSRWPSVELKCSHMLFSKKLSIRRRLFVIIVALLLTFSVIVLVNQSNVINYAYFFYKKIKINEPDLQLVTSWNVNLNSYLQSTKSIRQSVQSINEQQMILNESLFGISTNFTVVIVVQVHRRLSYLRQLVASLSHAKDIEKALLIFSHDYYDDEINQLVQKITFCRVMQIFYPFSIQIYPNEFPGSDPRDCQRNLDKTTAINSKCLNALHPDLYGHYREAPFTQMKHHWWWKLNRIFDQLEVTQNHNGLLLLLEEDYYVAPDFLHVLEQLHERSSSLCSYCNIISLGTYSEAITRINYDQIEISPWITSKHNMGMAFYRETWNEIKSCAKYFCDYDDYNYDWSLQNINYKCLENKLNVMIIRGPRVFHIGECGMHHTKTDCDQLTSKSQQMIINASLSGHLFPRNLKLTRTLDHDDVSDTLKPNGGWADIRDIMLCLNMTMHE</sequence>
<comment type="pathway">
    <text evidence="3">Protein modification; protein glycosylation.</text>
</comment>
<feature type="disulfide bond" evidence="25">
    <location>
        <begin position="338"/>
        <end position="361"/>
    </location>
</feature>
<keyword evidence="7" id="KW-0328">Glycosyltransferase</keyword>
<gene>
    <name evidence="26" type="primary">similar to Alpha-1</name>
    <name evidence="26" type="ORF">CLUMA_CG020448</name>
</gene>
<feature type="binding site" evidence="24">
    <location>
        <position position="266"/>
    </location>
    <ligand>
        <name>Mn(2+)</name>
        <dbReference type="ChEBI" id="CHEBI:29035"/>
    </ligand>
</feature>
<evidence type="ECO:0000256" key="2">
    <source>
        <dbReference type="ARBA" id="ARBA00004323"/>
    </source>
</evidence>
<evidence type="ECO:0000256" key="13">
    <source>
        <dbReference type="ARBA" id="ARBA00023034"/>
    </source>
</evidence>
<evidence type="ECO:0000256" key="15">
    <source>
        <dbReference type="ARBA" id="ARBA00023157"/>
    </source>
</evidence>
<proteinExistence type="inferred from homology"/>
<evidence type="ECO:0000256" key="1">
    <source>
        <dbReference type="ARBA" id="ARBA00001936"/>
    </source>
</evidence>
<evidence type="ECO:0000256" key="10">
    <source>
        <dbReference type="ARBA" id="ARBA00022723"/>
    </source>
</evidence>
<evidence type="ECO:0000256" key="3">
    <source>
        <dbReference type="ARBA" id="ARBA00004922"/>
    </source>
</evidence>
<comment type="cofactor">
    <cofactor evidence="1 24">
        <name>Mn(2+)</name>
        <dbReference type="ChEBI" id="CHEBI:29035"/>
    </cofactor>
</comment>
<dbReference type="SUPFAM" id="SSF53448">
    <property type="entry name" value="Nucleotide-diphospho-sugar transferases"/>
    <property type="match status" value="1"/>
</dbReference>
<dbReference type="GO" id="GO:0046872">
    <property type="term" value="F:metal ion binding"/>
    <property type="evidence" value="ECO:0007669"/>
    <property type="project" value="UniProtKB-KW"/>
</dbReference>
<organism evidence="26 27">
    <name type="scientific">Clunio marinus</name>
    <dbReference type="NCBI Taxonomy" id="568069"/>
    <lineage>
        <taxon>Eukaryota</taxon>
        <taxon>Metazoa</taxon>
        <taxon>Ecdysozoa</taxon>
        <taxon>Arthropoda</taxon>
        <taxon>Hexapoda</taxon>
        <taxon>Insecta</taxon>
        <taxon>Pterygota</taxon>
        <taxon>Neoptera</taxon>
        <taxon>Endopterygota</taxon>
        <taxon>Diptera</taxon>
        <taxon>Nematocera</taxon>
        <taxon>Chironomoidea</taxon>
        <taxon>Chironomidae</taxon>
        <taxon>Clunio</taxon>
    </lineage>
</organism>
<keyword evidence="17 24" id="KW-0464">Manganese</keyword>
<evidence type="ECO:0000256" key="17">
    <source>
        <dbReference type="ARBA" id="ARBA00023211"/>
    </source>
</evidence>
<evidence type="ECO:0000256" key="19">
    <source>
        <dbReference type="ARBA" id="ARBA00031203"/>
    </source>
</evidence>
<evidence type="ECO:0000256" key="7">
    <source>
        <dbReference type="ARBA" id="ARBA00022676"/>
    </source>
</evidence>
<evidence type="ECO:0000313" key="26">
    <source>
        <dbReference type="EMBL" id="CRL07480.1"/>
    </source>
</evidence>
<dbReference type="InterPro" id="IPR029044">
    <property type="entry name" value="Nucleotide-diphossugar_trans"/>
</dbReference>
<evidence type="ECO:0000256" key="23">
    <source>
        <dbReference type="PIRSR" id="PIRSR607754-1"/>
    </source>
</evidence>
<name>A0A1J1J502_9DIPT</name>
<evidence type="ECO:0000256" key="8">
    <source>
        <dbReference type="ARBA" id="ARBA00022679"/>
    </source>
</evidence>
<comment type="subcellular location">
    <subcellularLocation>
        <location evidence="2">Golgi apparatus membrane</location>
        <topology evidence="2">Single-pass type II membrane protein</topology>
    </subcellularLocation>
</comment>
<feature type="disulfide bond" evidence="25">
    <location>
        <begin position="343"/>
        <end position="446"/>
    </location>
</feature>
<evidence type="ECO:0000256" key="22">
    <source>
        <dbReference type="ARBA" id="ARBA00093257"/>
    </source>
</evidence>